<dbReference type="PANTHER" id="PTHR43615:SF1">
    <property type="entry name" value="PPDK_N DOMAIN-CONTAINING PROTEIN"/>
    <property type="match status" value="1"/>
</dbReference>
<keyword evidence="2" id="KW-0808">Transferase</keyword>
<dbReference type="Pfam" id="PF00391">
    <property type="entry name" value="PEP-utilizers"/>
    <property type="match status" value="1"/>
</dbReference>
<dbReference type="RefSeq" id="WP_211326208.1">
    <property type="nucleotide sequence ID" value="NZ_QKUF01000011.1"/>
</dbReference>
<evidence type="ECO:0000313" key="3">
    <source>
        <dbReference type="Proteomes" id="UP000248806"/>
    </source>
</evidence>
<dbReference type="PANTHER" id="PTHR43615">
    <property type="entry name" value="PHOSPHOENOLPYRUVATE SYNTHASE-RELATED"/>
    <property type="match status" value="1"/>
</dbReference>
<comment type="caution">
    <text evidence="2">The sequence shown here is derived from an EMBL/GenBank/DDBJ whole genome shotgun (WGS) entry which is preliminary data.</text>
</comment>
<accession>A0A326U4I2</accession>
<protein>
    <submittedName>
        <fullName evidence="2">Pyruvate,water dikinase</fullName>
    </submittedName>
</protein>
<name>A0A326U4I2_THEHA</name>
<keyword evidence="2" id="KW-0670">Pyruvate</keyword>
<dbReference type="Gene3D" id="3.50.30.10">
    <property type="entry name" value="Phosphohistidine domain"/>
    <property type="match status" value="1"/>
</dbReference>
<organism evidence="2 3">
    <name type="scientific">Thermosporothrix hazakensis</name>
    <dbReference type="NCBI Taxonomy" id="644383"/>
    <lineage>
        <taxon>Bacteria</taxon>
        <taxon>Bacillati</taxon>
        <taxon>Chloroflexota</taxon>
        <taxon>Ktedonobacteria</taxon>
        <taxon>Ktedonobacterales</taxon>
        <taxon>Thermosporotrichaceae</taxon>
        <taxon>Thermosporothrix</taxon>
    </lineage>
</organism>
<gene>
    <name evidence="2" type="ORF">EI42_03310</name>
</gene>
<keyword evidence="2" id="KW-0418">Kinase</keyword>
<dbReference type="Proteomes" id="UP000248806">
    <property type="component" value="Unassembled WGS sequence"/>
</dbReference>
<sequence length="378" mass="41934">MLSMLLTNKLLKGLATADELQQVMRSLPLNVTTEMDLTLWTLAQKFARDNEIRQLLLHESSARLAQRYHEGTLPHLVQSELQTFLHQYGQRGIAEIDAGLPRWSEKPEPIFDILANFLGHTQPEQAPDIQFKRGTREAEEKIRTLIRRARHKSWLRGKAVAFALHRMRLLLGLRELPKFTIVSLLAFARAQLWPIGRELAAIHHLETPEDIFFLTLPEVHEALAGKDFREQVRERRATYAFELRRKHVPRVLLSDGTEPEARSIPPDAQGTITLHGIAASPGHLTGTARVILDPTNARLEQGEILVAPSTDPGWTPLFLTAGALVMEMGGPMSHGAVVAREYGIPAVVGVPGATETIATGQTITVDGFTGTVSITPES</sequence>
<reference evidence="2 3" key="1">
    <citation type="submission" date="2018-06" db="EMBL/GenBank/DDBJ databases">
        <title>Genomic Encyclopedia of Archaeal and Bacterial Type Strains, Phase II (KMG-II): from individual species to whole genera.</title>
        <authorList>
            <person name="Goeker M."/>
        </authorList>
    </citation>
    <scope>NUCLEOTIDE SEQUENCE [LARGE SCALE GENOMIC DNA]</scope>
    <source>
        <strain evidence="2 3">ATCC BAA-1881</strain>
    </source>
</reference>
<proteinExistence type="predicted"/>
<dbReference type="InterPro" id="IPR008279">
    <property type="entry name" value="PEP-util_enz_mobile_dom"/>
</dbReference>
<feature type="domain" description="PEP-utilising enzyme mobile" evidence="1">
    <location>
        <begin position="300"/>
        <end position="370"/>
    </location>
</feature>
<keyword evidence="3" id="KW-1185">Reference proteome</keyword>
<dbReference type="GO" id="GO:0016301">
    <property type="term" value="F:kinase activity"/>
    <property type="evidence" value="ECO:0007669"/>
    <property type="project" value="UniProtKB-KW"/>
</dbReference>
<dbReference type="SUPFAM" id="SSF52009">
    <property type="entry name" value="Phosphohistidine domain"/>
    <property type="match status" value="1"/>
</dbReference>
<dbReference type="AlphaFoldDB" id="A0A326U4I2"/>
<dbReference type="InterPro" id="IPR051549">
    <property type="entry name" value="PEP_Utilizing_Enz"/>
</dbReference>
<evidence type="ECO:0000313" key="2">
    <source>
        <dbReference type="EMBL" id="PZW27932.1"/>
    </source>
</evidence>
<evidence type="ECO:0000259" key="1">
    <source>
        <dbReference type="Pfam" id="PF00391"/>
    </source>
</evidence>
<dbReference type="EMBL" id="QKUF01000011">
    <property type="protein sequence ID" value="PZW27932.1"/>
    <property type="molecule type" value="Genomic_DNA"/>
</dbReference>
<dbReference type="InterPro" id="IPR036637">
    <property type="entry name" value="Phosphohistidine_dom_sf"/>
</dbReference>